<feature type="transmembrane region" description="Helical" evidence="1">
    <location>
        <begin position="66"/>
        <end position="88"/>
    </location>
</feature>
<dbReference type="RefSeq" id="WP_353714255.1">
    <property type="nucleotide sequence ID" value="NZ_CP159307.1"/>
</dbReference>
<evidence type="ECO:0000313" key="2">
    <source>
        <dbReference type="EMBL" id="XCH32994.1"/>
    </source>
</evidence>
<dbReference type="AlphaFoldDB" id="A0AAU8G943"/>
<keyword evidence="1" id="KW-0812">Transmembrane</keyword>
<name>A0AAU8G943_9CHLR</name>
<accession>A0AAU8G943</accession>
<evidence type="ECO:0000256" key="1">
    <source>
        <dbReference type="SAM" id="Phobius"/>
    </source>
</evidence>
<keyword evidence="1" id="KW-1133">Transmembrane helix</keyword>
<keyword evidence="1" id="KW-0472">Membrane</keyword>
<evidence type="ECO:0008006" key="3">
    <source>
        <dbReference type="Google" id="ProtNLM"/>
    </source>
</evidence>
<dbReference type="EMBL" id="CP159307">
    <property type="protein sequence ID" value="XCH32994.1"/>
    <property type="molecule type" value="Genomic_DNA"/>
</dbReference>
<gene>
    <name evidence="2" type="ORF">ABV300_07525</name>
</gene>
<reference evidence="2" key="1">
    <citation type="submission" date="2024-06" db="EMBL/GenBank/DDBJ databases">
        <title>A Novel Isolate, Dehalogenimonas sp. Strain 4OHTPN, Dechlorinates Aromatic 4 Hydroxy chlorothalonil by a Novel Reductive Dehalogenase.</title>
        <authorList>
            <person name="Liu G."/>
        </authorList>
    </citation>
    <scope>NUCLEOTIDE SEQUENCE</scope>
    <source>
        <strain evidence="2">4OHTPN</strain>
    </source>
</reference>
<organism evidence="2">
    <name type="scientific">Dehalogenimonas sp. 4OHTPN</name>
    <dbReference type="NCBI Taxonomy" id="3166643"/>
    <lineage>
        <taxon>Bacteria</taxon>
        <taxon>Bacillati</taxon>
        <taxon>Chloroflexota</taxon>
        <taxon>Dehalococcoidia</taxon>
        <taxon>Dehalococcoidales</taxon>
        <taxon>Dehalococcoidaceae</taxon>
        <taxon>Dehalogenimonas</taxon>
    </lineage>
</organism>
<proteinExistence type="predicted"/>
<protein>
    <recommendedName>
        <fullName evidence="3">Dehalogenase</fullName>
    </recommendedName>
</protein>
<sequence>MITFLFSIVAGGLMGIALYSLANVSRATGRPFAWWHWLMAVASGLLWVTAFAWLGSQIGEGAERGGWIGFAFVVFFALLFAGLTWRLLPTKPAAS</sequence>
<feature type="transmembrane region" description="Helical" evidence="1">
    <location>
        <begin position="32"/>
        <end position="54"/>
    </location>
</feature>